<accession>A0A1B2HP89</accession>
<reference evidence="1 2" key="1">
    <citation type="submission" date="2016-07" db="EMBL/GenBank/DDBJ databases">
        <title>Complete genome sequence of the Lentzea guizhouensis DHS C013.</title>
        <authorList>
            <person name="Cao C."/>
        </authorList>
    </citation>
    <scope>NUCLEOTIDE SEQUENCE [LARGE SCALE GENOMIC DNA]</scope>
    <source>
        <strain evidence="1 2">DHS C013</strain>
    </source>
</reference>
<name>A0A1B2HP89_9PSEU</name>
<dbReference type="EMBL" id="CP016793">
    <property type="protein sequence ID" value="ANZ39562.1"/>
    <property type="molecule type" value="Genomic_DNA"/>
</dbReference>
<dbReference type="AlphaFoldDB" id="A0A1B2HP89"/>
<dbReference type="KEGG" id="led:BBK82_29445"/>
<gene>
    <name evidence="1" type="ORF">BBK82_29445</name>
</gene>
<keyword evidence="2" id="KW-1185">Reference proteome</keyword>
<evidence type="ECO:0000313" key="1">
    <source>
        <dbReference type="EMBL" id="ANZ39562.1"/>
    </source>
</evidence>
<organism evidence="1 2">
    <name type="scientific">Lentzea guizhouensis</name>
    <dbReference type="NCBI Taxonomy" id="1586287"/>
    <lineage>
        <taxon>Bacteria</taxon>
        <taxon>Bacillati</taxon>
        <taxon>Actinomycetota</taxon>
        <taxon>Actinomycetes</taxon>
        <taxon>Pseudonocardiales</taxon>
        <taxon>Pseudonocardiaceae</taxon>
        <taxon>Lentzea</taxon>
    </lineage>
</organism>
<proteinExistence type="predicted"/>
<evidence type="ECO:0000313" key="2">
    <source>
        <dbReference type="Proteomes" id="UP000093053"/>
    </source>
</evidence>
<dbReference type="Proteomes" id="UP000093053">
    <property type="component" value="Chromosome"/>
</dbReference>
<sequence length="81" mass="8352">MRWRQTPEAPQLQGAASSVVFGGRVVVVPSGNLAWTVPVGSVSRVGTVPASSSLVARLSRPRLARAARASGVRASRSGLVT</sequence>
<protein>
    <submittedName>
        <fullName evidence="1">Uncharacterized protein</fullName>
    </submittedName>
</protein>